<accession>A0A9N9HHS9</accession>
<proteinExistence type="predicted"/>
<gene>
    <name evidence="2" type="ORF">AMORRO_LOCUS10984</name>
</gene>
<feature type="compositionally biased region" description="Basic and acidic residues" evidence="1">
    <location>
        <begin position="70"/>
        <end position="87"/>
    </location>
</feature>
<reference evidence="2" key="1">
    <citation type="submission" date="2021-06" db="EMBL/GenBank/DDBJ databases">
        <authorList>
            <person name="Kallberg Y."/>
            <person name="Tangrot J."/>
            <person name="Rosling A."/>
        </authorList>
    </citation>
    <scope>NUCLEOTIDE SEQUENCE</scope>
    <source>
        <strain evidence="2">CL551</strain>
    </source>
</reference>
<evidence type="ECO:0000313" key="3">
    <source>
        <dbReference type="Proteomes" id="UP000789342"/>
    </source>
</evidence>
<sequence length="97" mass="11164">MYGEFEYESEEVEEKEGYYTREQSGEETTNQESVAEETTGREEAPPSEVETEEMEIPSPTIYLTILKKIPMPEKEKESAIGESKTDMDNLTEEERGE</sequence>
<dbReference type="AlphaFoldDB" id="A0A9N9HHS9"/>
<evidence type="ECO:0000256" key="1">
    <source>
        <dbReference type="SAM" id="MobiDB-lite"/>
    </source>
</evidence>
<evidence type="ECO:0000313" key="2">
    <source>
        <dbReference type="EMBL" id="CAG8674959.1"/>
    </source>
</evidence>
<keyword evidence="3" id="KW-1185">Reference proteome</keyword>
<comment type="caution">
    <text evidence="2">The sequence shown here is derived from an EMBL/GenBank/DDBJ whole genome shotgun (WGS) entry which is preliminary data.</text>
</comment>
<protein>
    <submittedName>
        <fullName evidence="2">8681_t:CDS:1</fullName>
    </submittedName>
</protein>
<feature type="region of interest" description="Disordered" evidence="1">
    <location>
        <begin position="1"/>
        <end position="97"/>
    </location>
</feature>
<feature type="compositionally biased region" description="Acidic residues" evidence="1">
    <location>
        <begin position="1"/>
        <end position="14"/>
    </location>
</feature>
<dbReference type="EMBL" id="CAJVPV010013109">
    <property type="protein sequence ID" value="CAG8674959.1"/>
    <property type="molecule type" value="Genomic_DNA"/>
</dbReference>
<dbReference type="Proteomes" id="UP000789342">
    <property type="component" value="Unassembled WGS sequence"/>
</dbReference>
<feature type="non-terminal residue" evidence="2">
    <location>
        <position position="97"/>
    </location>
</feature>
<name>A0A9N9HHS9_9GLOM</name>
<organism evidence="2 3">
    <name type="scientific">Acaulospora morrowiae</name>
    <dbReference type="NCBI Taxonomy" id="94023"/>
    <lineage>
        <taxon>Eukaryota</taxon>
        <taxon>Fungi</taxon>
        <taxon>Fungi incertae sedis</taxon>
        <taxon>Mucoromycota</taxon>
        <taxon>Glomeromycotina</taxon>
        <taxon>Glomeromycetes</taxon>
        <taxon>Diversisporales</taxon>
        <taxon>Acaulosporaceae</taxon>
        <taxon>Acaulospora</taxon>
    </lineage>
</organism>